<dbReference type="Proteomes" id="UP001293593">
    <property type="component" value="Unassembled WGS sequence"/>
</dbReference>
<reference evidence="2" key="1">
    <citation type="submission" date="2023-10" db="EMBL/GenBank/DDBJ databases">
        <title>Chromosome-level genome of the transformable northern wattle, Acacia crassicarpa.</title>
        <authorList>
            <person name="Massaro I."/>
            <person name="Sinha N.R."/>
            <person name="Poethig S."/>
            <person name="Leichty A.R."/>
        </authorList>
    </citation>
    <scope>NUCLEOTIDE SEQUENCE</scope>
    <source>
        <strain evidence="2">Acra3RX</strain>
        <tissue evidence="2">Leaf</tissue>
    </source>
</reference>
<dbReference type="InterPro" id="IPR013103">
    <property type="entry name" value="RVT_2"/>
</dbReference>
<name>A0AAE1JAD5_9FABA</name>
<dbReference type="EMBL" id="JAWXYG010000008">
    <property type="protein sequence ID" value="KAK4265426.1"/>
    <property type="molecule type" value="Genomic_DNA"/>
</dbReference>
<keyword evidence="3" id="KW-1185">Reference proteome</keyword>
<dbReference type="AlphaFoldDB" id="A0AAE1JAD5"/>
<comment type="caution">
    <text evidence="2">The sequence shown here is derived from an EMBL/GenBank/DDBJ whole genome shotgun (WGS) entry which is preliminary data.</text>
</comment>
<dbReference type="SUPFAM" id="SSF56672">
    <property type="entry name" value="DNA/RNA polymerases"/>
    <property type="match status" value="1"/>
</dbReference>
<sequence>MQEEMKALQQNKTWEIVDLPKEKHAIGYKWVFRIKYDSKGVVERYKARLVVKGYNQQEDIDYFKTFFPVVKMVTVRTILTLTAIHGWPLFQMEVNNTFLQGDLLEELSMRISQRFDNFGKNKVCKLNKSLYGLKQAFR</sequence>
<evidence type="ECO:0000313" key="3">
    <source>
        <dbReference type="Proteomes" id="UP001293593"/>
    </source>
</evidence>
<feature type="domain" description="Reverse transcriptase Ty1/copia-type" evidence="1">
    <location>
        <begin position="11"/>
        <end position="136"/>
    </location>
</feature>
<proteinExistence type="predicted"/>
<evidence type="ECO:0000313" key="2">
    <source>
        <dbReference type="EMBL" id="KAK4265426.1"/>
    </source>
</evidence>
<protein>
    <recommendedName>
        <fullName evidence="1">Reverse transcriptase Ty1/copia-type domain-containing protein</fullName>
    </recommendedName>
</protein>
<dbReference type="Pfam" id="PF07727">
    <property type="entry name" value="RVT_2"/>
    <property type="match status" value="1"/>
</dbReference>
<gene>
    <name evidence="2" type="ORF">QN277_026481</name>
</gene>
<dbReference type="InterPro" id="IPR043502">
    <property type="entry name" value="DNA/RNA_pol_sf"/>
</dbReference>
<evidence type="ECO:0000259" key="1">
    <source>
        <dbReference type="Pfam" id="PF07727"/>
    </source>
</evidence>
<organism evidence="2 3">
    <name type="scientific">Acacia crassicarpa</name>
    <name type="common">northern wattle</name>
    <dbReference type="NCBI Taxonomy" id="499986"/>
    <lineage>
        <taxon>Eukaryota</taxon>
        <taxon>Viridiplantae</taxon>
        <taxon>Streptophyta</taxon>
        <taxon>Embryophyta</taxon>
        <taxon>Tracheophyta</taxon>
        <taxon>Spermatophyta</taxon>
        <taxon>Magnoliopsida</taxon>
        <taxon>eudicotyledons</taxon>
        <taxon>Gunneridae</taxon>
        <taxon>Pentapetalae</taxon>
        <taxon>rosids</taxon>
        <taxon>fabids</taxon>
        <taxon>Fabales</taxon>
        <taxon>Fabaceae</taxon>
        <taxon>Caesalpinioideae</taxon>
        <taxon>mimosoid clade</taxon>
        <taxon>Acacieae</taxon>
        <taxon>Acacia</taxon>
    </lineage>
</organism>
<accession>A0AAE1JAD5</accession>